<dbReference type="Pfam" id="PF07654">
    <property type="entry name" value="C1-set"/>
    <property type="match status" value="1"/>
</dbReference>
<dbReference type="Gene3D" id="2.60.40.10">
    <property type="entry name" value="Immunoglobulins"/>
    <property type="match status" value="1"/>
</dbReference>
<dbReference type="SUPFAM" id="SSF48726">
    <property type="entry name" value="Immunoglobulin"/>
    <property type="match status" value="1"/>
</dbReference>
<evidence type="ECO:0000259" key="5">
    <source>
        <dbReference type="PROSITE" id="PS50835"/>
    </source>
</evidence>
<comment type="similarity">
    <text evidence="2">Belongs to the MHC class I family.</text>
</comment>
<dbReference type="PRINTS" id="PR01638">
    <property type="entry name" value="MHCCLASSI"/>
</dbReference>
<dbReference type="Proteomes" id="UP001148018">
    <property type="component" value="Unassembled WGS sequence"/>
</dbReference>
<feature type="non-terminal residue" evidence="6">
    <location>
        <position position="358"/>
    </location>
</feature>
<dbReference type="Pfam" id="PF00129">
    <property type="entry name" value="MHC_I"/>
    <property type="match status" value="1"/>
</dbReference>
<dbReference type="GO" id="GO:0006955">
    <property type="term" value="P:immune response"/>
    <property type="evidence" value="ECO:0007669"/>
    <property type="project" value="TreeGrafter"/>
</dbReference>
<dbReference type="InterPro" id="IPR011162">
    <property type="entry name" value="MHC_I/II-like_Ag-recog"/>
</dbReference>
<dbReference type="InterPro" id="IPR011161">
    <property type="entry name" value="MHC_I-like_Ag-recog"/>
</dbReference>
<reference evidence="6" key="1">
    <citation type="submission" date="2022-07" db="EMBL/GenBank/DDBJ databases">
        <title>Chromosome-level genome of Muraenolepis orangiensis.</title>
        <authorList>
            <person name="Kim J."/>
        </authorList>
    </citation>
    <scope>NUCLEOTIDE SEQUENCE</scope>
    <source>
        <strain evidence="6">KU_S4_2022</strain>
        <tissue evidence="6">Muscle</tissue>
    </source>
</reference>
<comment type="caution">
    <text evidence="6">The sequence shown here is derived from an EMBL/GenBank/DDBJ whole genome shotgun (WGS) entry which is preliminary data.</text>
</comment>
<dbReference type="InterPro" id="IPR013783">
    <property type="entry name" value="Ig-like_fold"/>
</dbReference>
<name>A0A9Q0EL60_9TELE</name>
<evidence type="ECO:0000313" key="6">
    <source>
        <dbReference type="EMBL" id="KAJ3609682.1"/>
    </source>
</evidence>
<dbReference type="PANTHER" id="PTHR16675:SF237">
    <property type="entry name" value="MHC CLASS I ANTIGEN TRANSCRIPT VARIANT 1-RELATED"/>
    <property type="match status" value="1"/>
</dbReference>
<dbReference type="AlphaFoldDB" id="A0A9Q0EL60"/>
<accession>A0A9Q0EL60</accession>
<dbReference type="SUPFAM" id="SSF54452">
    <property type="entry name" value="MHC antigen-recognition domain"/>
    <property type="match status" value="1"/>
</dbReference>
<dbReference type="EMBL" id="JANIIK010000039">
    <property type="protein sequence ID" value="KAJ3609682.1"/>
    <property type="molecule type" value="Genomic_DNA"/>
</dbReference>
<dbReference type="InterPro" id="IPR007110">
    <property type="entry name" value="Ig-like_dom"/>
</dbReference>
<keyword evidence="4" id="KW-1133">Transmembrane helix</keyword>
<keyword evidence="7" id="KW-1185">Reference proteome</keyword>
<dbReference type="GO" id="GO:0005615">
    <property type="term" value="C:extracellular space"/>
    <property type="evidence" value="ECO:0007669"/>
    <property type="project" value="TreeGrafter"/>
</dbReference>
<dbReference type="InterPro" id="IPR036179">
    <property type="entry name" value="Ig-like_dom_sf"/>
</dbReference>
<evidence type="ECO:0000256" key="3">
    <source>
        <dbReference type="SAM" id="MobiDB-lite"/>
    </source>
</evidence>
<dbReference type="PROSITE" id="PS50835">
    <property type="entry name" value="IG_LIKE"/>
    <property type="match status" value="1"/>
</dbReference>
<protein>
    <recommendedName>
        <fullName evidence="5">Ig-like domain-containing protein</fullName>
    </recommendedName>
</protein>
<feature type="domain" description="Ig-like" evidence="5">
    <location>
        <begin position="191"/>
        <end position="268"/>
    </location>
</feature>
<dbReference type="PANTHER" id="PTHR16675">
    <property type="entry name" value="MHC CLASS I-RELATED"/>
    <property type="match status" value="1"/>
</dbReference>
<evidence type="ECO:0000256" key="4">
    <source>
        <dbReference type="SAM" id="Phobius"/>
    </source>
</evidence>
<dbReference type="InterPro" id="IPR050208">
    <property type="entry name" value="MHC_class-I_related"/>
</dbReference>
<gene>
    <name evidence="6" type="ORF">NHX12_024195</name>
</gene>
<dbReference type="InterPro" id="IPR037055">
    <property type="entry name" value="MHC_I-like_Ag-recog_sf"/>
</dbReference>
<sequence>CHGVSSEFHSLKYFYTASSGLSNFPEFVVVGLVDEVQMSHYDSNSQRAEPRQEWMEQVTRDHPDYWERNTGKSLGSQRAFKVSIETAKKRFNQTGGSHVYQFMCGCEWDDEDGDTGGYYQFGYDGEDYISFDLETLTWIAPKPQAYSTKLRWDQDRAYNEYRKNYITKECVDWLKKYLDYGKSTLQRTERPSVSLLQRSPSSPVVCHATGFYPNRVVMFWRRDDQELHEHVDHGEVLPNHDGTFQVSVGLDLTSVPPEDRRGYECVVQLKGIEDILVPLDPALIRTNWGGDGGVKSNIIIGSVVLLLAAAVGVFVGVFVFKRRNDSAKQRLAGSDTSSADPGEQNPAPEAQPLNTEVN</sequence>
<dbReference type="OrthoDB" id="8936120at2759"/>
<dbReference type="GO" id="GO:0009897">
    <property type="term" value="C:external side of plasma membrane"/>
    <property type="evidence" value="ECO:0007669"/>
    <property type="project" value="TreeGrafter"/>
</dbReference>
<dbReference type="InterPro" id="IPR001039">
    <property type="entry name" value="MHC_I_a_a1/a2"/>
</dbReference>
<dbReference type="SMART" id="SM00407">
    <property type="entry name" value="IGc1"/>
    <property type="match status" value="1"/>
</dbReference>
<keyword evidence="1" id="KW-0325">Glycoprotein</keyword>
<evidence type="ECO:0000313" key="7">
    <source>
        <dbReference type="Proteomes" id="UP001148018"/>
    </source>
</evidence>
<dbReference type="InterPro" id="IPR003597">
    <property type="entry name" value="Ig_C1-set"/>
</dbReference>
<feature type="transmembrane region" description="Helical" evidence="4">
    <location>
        <begin position="298"/>
        <end position="320"/>
    </location>
</feature>
<evidence type="ECO:0000256" key="1">
    <source>
        <dbReference type="ARBA" id="ARBA00023180"/>
    </source>
</evidence>
<keyword evidence="4" id="KW-0812">Transmembrane</keyword>
<proteinExistence type="inferred from homology"/>
<feature type="region of interest" description="Disordered" evidence="3">
    <location>
        <begin position="327"/>
        <end position="358"/>
    </location>
</feature>
<dbReference type="FunFam" id="3.30.500.10:FF:000001">
    <property type="entry name" value="H-2 class I histocompatibility antigen, alpha chain"/>
    <property type="match status" value="1"/>
</dbReference>
<keyword evidence="4" id="KW-0472">Membrane</keyword>
<organism evidence="6 7">
    <name type="scientific">Muraenolepis orangiensis</name>
    <name type="common">Patagonian moray cod</name>
    <dbReference type="NCBI Taxonomy" id="630683"/>
    <lineage>
        <taxon>Eukaryota</taxon>
        <taxon>Metazoa</taxon>
        <taxon>Chordata</taxon>
        <taxon>Craniata</taxon>
        <taxon>Vertebrata</taxon>
        <taxon>Euteleostomi</taxon>
        <taxon>Actinopterygii</taxon>
        <taxon>Neopterygii</taxon>
        <taxon>Teleostei</taxon>
        <taxon>Neoteleostei</taxon>
        <taxon>Acanthomorphata</taxon>
        <taxon>Zeiogadaria</taxon>
        <taxon>Gadariae</taxon>
        <taxon>Gadiformes</taxon>
        <taxon>Muraenolepidoidei</taxon>
        <taxon>Muraenolepididae</taxon>
        <taxon>Muraenolepis</taxon>
    </lineage>
</organism>
<dbReference type="Gene3D" id="3.30.500.10">
    <property type="entry name" value="MHC class I-like antigen recognition-like"/>
    <property type="match status" value="1"/>
</dbReference>
<evidence type="ECO:0000256" key="2">
    <source>
        <dbReference type="RuleBase" id="RU004439"/>
    </source>
</evidence>